<keyword evidence="2" id="KW-1185">Reference proteome</keyword>
<comment type="caution">
    <text evidence="1">The sequence shown here is derived from an EMBL/GenBank/DDBJ whole genome shotgun (WGS) entry which is preliminary data.</text>
</comment>
<dbReference type="AlphaFoldDB" id="A0AAW0CY85"/>
<organism evidence="1 2">
    <name type="scientific">Favolaschia claudopus</name>
    <dbReference type="NCBI Taxonomy" id="2862362"/>
    <lineage>
        <taxon>Eukaryota</taxon>
        <taxon>Fungi</taxon>
        <taxon>Dikarya</taxon>
        <taxon>Basidiomycota</taxon>
        <taxon>Agaricomycotina</taxon>
        <taxon>Agaricomycetes</taxon>
        <taxon>Agaricomycetidae</taxon>
        <taxon>Agaricales</taxon>
        <taxon>Marasmiineae</taxon>
        <taxon>Mycenaceae</taxon>
        <taxon>Favolaschia</taxon>
    </lineage>
</organism>
<gene>
    <name evidence="1" type="ORF">R3P38DRAFT_2878310</name>
</gene>
<evidence type="ECO:0000313" key="1">
    <source>
        <dbReference type="EMBL" id="KAK7044354.1"/>
    </source>
</evidence>
<protein>
    <submittedName>
        <fullName evidence="1">F-box domain protein</fullName>
    </submittedName>
</protein>
<name>A0AAW0CY85_9AGAR</name>
<sequence>MRDLLCIAPLVSKMWQATTTTPCLQRILFFEPDPSANPSRPTQNPLLAGIFSPFFTRLVNKFTFPWPGTLGSIKAMPWAKNSDAFRRAGASWRRMLVTQPPVRTLAVRRVNNGTGGFSYRLATMSDLSLRMGYLYDLVLPFTEDGMWFCVDWDGAGSEHDSDATLHFCTFLIDGNEPVKRDTQFESEDMQIVEISFGPSNFVGDDLLSVFQ</sequence>
<evidence type="ECO:0000313" key="2">
    <source>
        <dbReference type="Proteomes" id="UP001362999"/>
    </source>
</evidence>
<dbReference type="EMBL" id="JAWWNJ010000011">
    <property type="protein sequence ID" value="KAK7044354.1"/>
    <property type="molecule type" value="Genomic_DNA"/>
</dbReference>
<proteinExistence type="predicted"/>
<reference evidence="1 2" key="1">
    <citation type="journal article" date="2024" name="J Genomics">
        <title>Draft genome sequencing and assembly of Favolaschia claudopus CIRM-BRFM 2984 isolated from oak limbs.</title>
        <authorList>
            <person name="Navarro D."/>
            <person name="Drula E."/>
            <person name="Chaduli D."/>
            <person name="Cazenave R."/>
            <person name="Ahrendt S."/>
            <person name="Wang J."/>
            <person name="Lipzen A."/>
            <person name="Daum C."/>
            <person name="Barry K."/>
            <person name="Grigoriev I.V."/>
            <person name="Favel A."/>
            <person name="Rosso M.N."/>
            <person name="Martin F."/>
        </authorList>
    </citation>
    <scope>NUCLEOTIDE SEQUENCE [LARGE SCALE GENOMIC DNA]</scope>
    <source>
        <strain evidence="1 2">CIRM-BRFM 2984</strain>
    </source>
</reference>
<dbReference type="Proteomes" id="UP001362999">
    <property type="component" value="Unassembled WGS sequence"/>
</dbReference>
<accession>A0AAW0CY85</accession>